<comment type="caution">
    <text evidence="7">The sequence shown here is derived from an EMBL/GenBank/DDBJ whole genome shotgun (WGS) entry which is preliminary data.</text>
</comment>
<evidence type="ECO:0000256" key="5">
    <source>
        <dbReference type="SAM" id="MobiDB-lite"/>
    </source>
</evidence>
<dbReference type="SMART" id="SM00138">
    <property type="entry name" value="MeTrc"/>
    <property type="match status" value="1"/>
</dbReference>
<dbReference type="Pfam" id="PF13181">
    <property type="entry name" value="TPR_8"/>
    <property type="match status" value="1"/>
</dbReference>
<dbReference type="PROSITE" id="PS50005">
    <property type="entry name" value="TPR"/>
    <property type="match status" value="1"/>
</dbReference>
<keyword evidence="8" id="KW-1185">Reference proteome</keyword>
<dbReference type="Gene3D" id="1.25.40.10">
    <property type="entry name" value="Tetratricopeptide repeat domain"/>
    <property type="match status" value="1"/>
</dbReference>
<dbReference type="PANTHER" id="PTHR24422">
    <property type="entry name" value="CHEMOTAXIS PROTEIN METHYLTRANSFERASE"/>
    <property type="match status" value="1"/>
</dbReference>
<reference evidence="7 8" key="1">
    <citation type="submission" date="2020-02" db="EMBL/GenBank/DDBJ databases">
        <title>Comparative genomics of sulfur disproportionating microorganisms.</title>
        <authorList>
            <person name="Ward L.M."/>
            <person name="Bertran E."/>
            <person name="Johnston D.T."/>
        </authorList>
    </citation>
    <scope>NUCLEOTIDE SEQUENCE [LARGE SCALE GENOMIC DNA]</scope>
    <source>
        <strain evidence="7 8">DSM 3696</strain>
    </source>
</reference>
<evidence type="ECO:0000256" key="4">
    <source>
        <dbReference type="PROSITE-ProRule" id="PRU00339"/>
    </source>
</evidence>
<evidence type="ECO:0000256" key="2">
    <source>
        <dbReference type="ARBA" id="ARBA00022679"/>
    </source>
</evidence>
<dbReference type="GO" id="GO:0008757">
    <property type="term" value="F:S-adenosylmethionine-dependent methyltransferase activity"/>
    <property type="evidence" value="ECO:0007669"/>
    <property type="project" value="InterPro"/>
</dbReference>
<dbReference type="Gene3D" id="3.40.50.150">
    <property type="entry name" value="Vaccinia Virus protein VP39"/>
    <property type="match status" value="1"/>
</dbReference>
<evidence type="ECO:0000256" key="3">
    <source>
        <dbReference type="ARBA" id="ARBA00022691"/>
    </source>
</evidence>
<dbReference type="InterPro" id="IPR019734">
    <property type="entry name" value="TPR_rpt"/>
</dbReference>
<dbReference type="Pfam" id="PF01739">
    <property type="entry name" value="CheR"/>
    <property type="match status" value="1"/>
</dbReference>
<dbReference type="Proteomes" id="UP000469724">
    <property type="component" value="Unassembled WGS sequence"/>
</dbReference>
<feature type="repeat" description="TPR" evidence="4">
    <location>
        <begin position="372"/>
        <end position="405"/>
    </location>
</feature>
<name>A0A7K3NGB9_9BACT</name>
<accession>A0A7K3NGB9</accession>
<keyword evidence="2" id="KW-0808">Transferase</keyword>
<dbReference type="AlphaFoldDB" id="A0A7K3NGB9"/>
<dbReference type="InterPro" id="IPR011990">
    <property type="entry name" value="TPR-like_helical_dom_sf"/>
</dbReference>
<dbReference type="SUPFAM" id="SSF48452">
    <property type="entry name" value="TPR-like"/>
    <property type="match status" value="1"/>
</dbReference>
<proteinExistence type="predicted"/>
<dbReference type="PANTHER" id="PTHR24422:SF19">
    <property type="entry name" value="CHEMOTAXIS PROTEIN METHYLTRANSFERASE"/>
    <property type="match status" value="1"/>
</dbReference>
<gene>
    <name evidence="7" type="ORF">G3N56_00550</name>
</gene>
<dbReference type="InterPro" id="IPR050903">
    <property type="entry name" value="Bact_Chemotaxis_MeTrfase"/>
</dbReference>
<dbReference type="GO" id="GO:0032259">
    <property type="term" value="P:methylation"/>
    <property type="evidence" value="ECO:0007669"/>
    <property type="project" value="UniProtKB-KW"/>
</dbReference>
<feature type="domain" description="CheR-type methyltransferase" evidence="6">
    <location>
        <begin position="1"/>
        <end position="241"/>
    </location>
</feature>
<organism evidence="7 8">
    <name type="scientific">Desulfolutivibrio sulfodismutans</name>
    <dbReference type="NCBI Taxonomy" id="63561"/>
    <lineage>
        <taxon>Bacteria</taxon>
        <taxon>Pseudomonadati</taxon>
        <taxon>Thermodesulfobacteriota</taxon>
        <taxon>Desulfovibrionia</taxon>
        <taxon>Desulfovibrionales</taxon>
        <taxon>Desulfovibrionaceae</taxon>
        <taxon>Desulfolutivibrio</taxon>
    </lineage>
</organism>
<dbReference type="PROSITE" id="PS50123">
    <property type="entry name" value="CHER"/>
    <property type="match status" value="1"/>
</dbReference>
<feature type="compositionally biased region" description="Low complexity" evidence="5">
    <location>
        <begin position="302"/>
        <end position="313"/>
    </location>
</feature>
<feature type="region of interest" description="Disordered" evidence="5">
    <location>
        <begin position="269"/>
        <end position="340"/>
    </location>
</feature>
<evidence type="ECO:0000259" key="6">
    <source>
        <dbReference type="PROSITE" id="PS50123"/>
    </source>
</evidence>
<sequence>MRLEPFADILAKAIGLDPASLGERGLRRAVETAMSRTGLSDPQGYARLLASSPEALDDLVRETVVPETWFFRDGEPFRCLGERLRTFARRGISPRILCAPCATGEEAYSLAITCLESGLPPGGFHLAAVDINAEALAVAARGEYGRNSFRDDLGDAARHFVRRDGDGRSAVMAVRPEIAATVTFLRDNIVGAGFLSKDKPFDIIFSRNLLIYLNPEARGRLLANIGRLLAPDGLLFVGHSEVPCFLSAGYRPVPHPRAFACRRDIPETPGSAAVQPAQPAAPASAAASRPPAPATCGAAGLARIPARNPARAADGGPRPQADGARPTPPARTTAGSGRDDSLDAARRLADQGELAQAAALCRRRLETDGRCAEAYYLLGLVEAAKQQVEAAKSLFQKALYLDPAHAASLTQLALIHEALGDEPRADLYRKRLRRLSETERGGHERG</sequence>
<dbReference type="InterPro" id="IPR000780">
    <property type="entry name" value="CheR_MeTrfase"/>
</dbReference>
<dbReference type="SUPFAM" id="SSF53335">
    <property type="entry name" value="S-adenosyl-L-methionine-dependent methyltransferases"/>
    <property type="match status" value="1"/>
</dbReference>
<dbReference type="EMBL" id="JAAGRQ010000002">
    <property type="protein sequence ID" value="NDY55234.1"/>
    <property type="molecule type" value="Genomic_DNA"/>
</dbReference>
<keyword evidence="4" id="KW-0802">TPR repeat</keyword>
<evidence type="ECO:0000313" key="8">
    <source>
        <dbReference type="Proteomes" id="UP000469724"/>
    </source>
</evidence>
<dbReference type="RefSeq" id="WP_163300289.1">
    <property type="nucleotide sequence ID" value="NZ_JAAGRQ010000002.1"/>
</dbReference>
<evidence type="ECO:0000313" key="7">
    <source>
        <dbReference type="EMBL" id="NDY55234.1"/>
    </source>
</evidence>
<keyword evidence="3" id="KW-0949">S-adenosyl-L-methionine</keyword>
<feature type="compositionally biased region" description="Low complexity" evidence="5">
    <location>
        <begin position="271"/>
        <end position="289"/>
    </location>
</feature>
<dbReference type="InterPro" id="IPR029063">
    <property type="entry name" value="SAM-dependent_MTases_sf"/>
</dbReference>
<keyword evidence="1" id="KW-0489">Methyltransferase</keyword>
<dbReference type="SMART" id="SM00028">
    <property type="entry name" value="TPR"/>
    <property type="match status" value="1"/>
</dbReference>
<protein>
    <recommendedName>
        <fullName evidence="6">CheR-type methyltransferase domain-containing protein</fullName>
    </recommendedName>
</protein>
<dbReference type="InterPro" id="IPR022642">
    <property type="entry name" value="CheR_C"/>
</dbReference>
<evidence type="ECO:0000256" key="1">
    <source>
        <dbReference type="ARBA" id="ARBA00022603"/>
    </source>
</evidence>
<dbReference type="PRINTS" id="PR00996">
    <property type="entry name" value="CHERMTFRASE"/>
</dbReference>